<evidence type="ECO:0000313" key="2">
    <source>
        <dbReference type="Proteomes" id="UP000006790"/>
    </source>
</evidence>
<dbReference type="RefSeq" id="XP_003647563.1">
    <property type="nucleotide sequence ID" value="XM_003647515.1"/>
</dbReference>
<protein>
    <submittedName>
        <fullName evidence="1">Uncharacterized protein</fullName>
    </submittedName>
</protein>
<name>G8JUG6_ERECY</name>
<dbReference type="HOGENOM" id="CLU_2133514_0_0_1"/>
<sequence>MSGRIFAVILKRVLRGILGVPQLFYFPLCGGLRGRRYSVFRFCSPTRSGPCSVSWSRRRAVRGRGCVPKIVSLARVRRAHAFPAWQVAPRLLWGAEMHARVLGGGPCSRTLPM</sequence>
<reference evidence="2" key="1">
    <citation type="journal article" date="2012" name="G3 (Bethesda)">
        <title>Pichia sorbitophila, an interspecies yeast hybrid reveals early steps of genome resolution following polyploidization.</title>
        <authorList>
            <person name="Leh Louis V."/>
            <person name="Despons L."/>
            <person name="Friedrich A."/>
            <person name="Martin T."/>
            <person name="Durrens P."/>
            <person name="Casaregola S."/>
            <person name="Neuveglise C."/>
            <person name="Fairhead C."/>
            <person name="Marck C."/>
            <person name="Cruz J.A."/>
            <person name="Straub M.L."/>
            <person name="Kugler V."/>
            <person name="Sacerdot C."/>
            <person name="Uzunov Z."/>
            <person name="Thierry A."/>
            <person name="Weiss S."/>
            <person name="Bleykasten C."/>
            <person name="De Montigny J."/>
            <person name="Jacques N."/>
            <person name="Jung P."/>
            <person name="Lemaire M."/>
            <person name="Mallet S."/>
            <person name="Morel G."/>
            <person name="Richard G.F."/>
            <person name="Sarkar A."/>
            <person name="Savel G."/>
            <person name="Schacherer J."/>
            <person name="Seret M.L."/>
            <person name="Talla E."/>
            <person name="Samson G."/>
            <person name="Jubin C."/>
            <person name="Poulain J."/>
            <person name="Vacherie B."/>
            <person name="Barbe V."/>
            <person name="Pelletier E."/>
            <person name="Sherman D.J."/>
            <person name="Westhof E."/>
            <person name="Weissenbach J."/>
            <person name="Baret P.V."/>
            <person name="Wincker P."/>
            <person name="Gaillardin C."/>
            <person name="Dujon B."/>
            <person name="Souciet J.L."/>
        </authorList>
    </citation>
    <scope>NUCLEOTIDE SEQUENCE [LARGE SCALE GENOMIC DNA]</scope>
    <source>
        <strain evidence="2">CBS 270.75 / DBVPG 7215 / KCTC 17166 / NRRL Y-17582</strain>
    </source>
</reference>
<dbReference type="InParanoid" id="G8JUG6"/>
<dbReference type="KEGG" id="erc:Ecym_6371"/>
<dbReference type="AlphaFoldDB" id="G8JUG6"/>
<dbReference type="GeneID" id="11469138"/>
<accession>G8JUG6</accession>
<keyword evidence="2" id="KW-1185">Reference proteome</keyword>
<dbReference type="EMBL" id="CP002502">
    <property type="protein sequence ID" value="AET40746.1"/>
    <property type="molecule type" value="Genomic_DNA"/>
</dbReference>
<organism evidence="1 2">
    <name type="scientific">Eremothecium cymbalariae (strain CBS 270.75 / DBVPG 7215 / KCTC 17166 / NRRL Y-17582)</name>
    <name type="common">Yeast</name>
    <dbReference type="NCBI Taxonomy" id="931890"/>
    <lineage>
        <taxon>Eukaryota</taxon>
        <taxon>Fungi</taxon>
        <taxon>Dikarya</taxon>
        <taxon>Ascomycota</taxon>
        <taxon>Saccharomycotina</taxon>
        <taxon>Saccharomycetes</taxon>
        <taxon>Saccharomycetales</taxon>
        <taxon>Saccharomycetaceae</taxon>
        <taxon>Eremothecium</taxon>
    </lineage>
</organism>
<proteinExistence type="predicted"/>
<gene>
    <name evidence="1" type="ordered locus">Ecym_6371</name>
</gene>
<dbReference type="Proteomes" id="UP000006790">
    <property type="component" value="Chromosome 6"/>
</dbReference>
<evidence type="ECO:0000313" key="1">
    <source>
        <dbReference type="EMBL" id="AET40746.1"/>
    </source>
</evidence>